<dbReference type="Pfam" id="PF19816">
    <property type="entry name" value="DUF6299"/>
    <property type="match status" value="1"/>
</dbReference>
<comment type="caution">
    <text evidence="3">The sequence shown here is derived from an EMBL/GenBank/DDBJ whole genome shotgun (WGS) entry which is preliminary data.</text>
</comment>
<reference evidence="3" key="1">
    <citation type="journal article" date="2014" name="Int. J. Syst. Evol. Microbiol.">
        <title>Complete genome sequence of Corynebacterium casei LMG S-19264T (=DSM 44701T), isolated from a smear-ripened cheese.</title>
        <authorList>
            <consortium name="US DOE Joint Genome Institute (JGI-PGF)"/>
            <person name="Walter F."/>
            <person name="Albersmeier A."/>
            <person name="Kalinowski J."/>
            <person name="Ruckert C."/>
        </authorList>
    </citation>
    <scope>NUCLEOTIDE SEQUENCE</scope>
    <source>
        <strain evidence="3">JCM 4633</strain>
    </source>
</reference>
<reference evidence="3" key="2">
    <citation type="submission" date="2020-09" db="EMBL/GenBank/DDBJ databases">
        <authorList>
            <person name="Sun Q."/>
            <person name="Ohkuma M."/>
        </authorList>
    </citation>
    <scope>NUCLEOTIDE SEQUENCE</scope>
    <source>
        <strain evidence="3">JCM 4633</strain>
    </source>
</reference>
<name>A0A918TVB1_STRCJ</name>
<feature type="region of interest" description="Disordered" evidence="1">
    <location>
        <begin position="27"/>
        <end position="49"/>
    </location>
</feature>
<dbReference type="Proteomes" id="UP000646244">
    <property type="component" value="Unassembled WGS sequence"/>
</dbReference>
<gene>
    <name evidence="3" type="ORF">GCM10010507_47110</name>
</gene>
<sequence length="157" mass="16387">MRIREAISIAVGALGTTVLTVTAPAAAPGAAAVPPPPPPRNQLTIDDTGRIAPDGTITLTGTYRCRLPGGLPDGTVLVAANVIQGGHAQGIGGSRATCDGRRHPWRNTARPYRPAFRPGPARADGTLMQFRKNKSGLLLPHFLAVAPEHDVVLVTRP</sequence>
<dbReference type="AlphaFoldDB" id="A0A918TVB1"/>
<evidence type="ECO:0000313" key="4">
    <source>
        <dbReference type="Proteomes" id="UP000646244"/>
    </source>
</evidence>
<accession>A0A918TVB1</accession>
<evidence type="ECO:0000259" key="2">
    <source>
        <dbReference type="Pfam" id="PF19816"/>
    </source>
</evidence>
<dbReference type="InterPro" id="IPR046266">
    <property type="entry name" value="DUF6299"/>
</dbReference>
<proteinExistence type="predicted"/>
<dbReference type="RefSeq" id="WP_190111865.1">
    <property type="nucleotide sequence ID" value="NZ_BMVB01000019.1"/>
</dbReference>
<organism evidence="3 4">
    <name type="scientific">Streptomyces cinnamoneus</name>
    <name type="common">Streptoverticillium cinnamoneum</name>
    <dbReference type="NCBI Taxonomy" id="53446"/>
    <lineage>
        <taxon>Bacteria</taxon>
        <taxon>Bacillati</taxon>
        <taxon>Actinomycetota</taxon>
        <taxon>Actinomycetes</taxon>
        <taxon>Kitasatosporales</taxon>
        <taxon>Streptomycetaceae</taxon>
        <taxon>Streptomyces</taxon>
        <taxon>Streptomyces cinnamoneus group</taxon>
    </lineage>
</organism>
<protein>
    <recommendedName>
        <fullName evidence="2">DUF6299 domain-containing protein</fullName>
    </recommendedName>
</protein>
<feature type="domain" description="DUF6299" evidence="2">
    <location>
        <begin position="39"/>
        <end position="154"/>
    </location>
</feature>
<evidence type="ECO:0000256" key="1">
    <source>
        <dbReference type="SAM" id="MobiDB-lite"/>
    </source>
</evidence>
<dbReference type="EMBL" id="BMVB01000019">
    <property type="protein sequence ID" value="GHC64364.1"/>
    <property type="molecule type" value="Genomic_DNA"/>
</dbReference>
<evidence type="ECO:0000313" key="3">
    <source>
        <dbReference type="EMBL" id="GHC64364.1"/>
    </source>
</evidence>